<dbReference type="Proteomes" id="UP000005536">
    <property type="component" value="Unassembled WGS sequence"/>
</dbReference>
<accession>D4DSA2</accession>
<reference evidence="1 2" key="1">
    <citation type="submission" date="2010-02" db="EMBL/GenBank/DDBJ databases">
        <authorList>
            <person name="Weinstock G."/>
            <person name="Sodergren E."/>
            <person name="Clifton S."/>
            <person name="Fulton L."/>
            <person name="Fulton B."/>
            <person name="Courtney L."/>
            <person name="Fronick C."/>
            <person name="Harrison M."/>
            <person name="Strong C."/>
            <person name="Farmer C."/>
            <person name="Delahaunty K."/>
            <person name="Markovic C."/>
            <person name="Hall O."/>
            <person name="Minx P."/>
            <person name="Tomlinson C."/>
            <person name="Mitreva M."/>
            <person name="Nelson J."/>
            <person name="Hou S."/>
            <person name="Wollam A."/>
            <person name="Pepin K.H."/>
            <person name="Johnson M."/>
            <person name="Bhonagiri V."/>
            <person name="Zhang X."/>
            <person name="Suruliraj S."/>
            <person name="Warren W."/>
            <person name="Chinwalla A."/>
            <person name="Mardis E.R."/>
            <person name="Wilson R.K."/>
        </authorList>
    </citation>
    <scope>NUCLEOTIDE SEQUENCE [LARGE SCALE GENOMIC DNA]</scope>
    <source>
        <strain evidence="1 2">ATCC 29315</strain>
    </source>
</reference>
<protein>
    <submittedName>
        <fullName evidence="1">Uncharacterized protein</fullName>
    </submittedName>
</protein>
<evidence type="ECO:0000313" key="2">
    <source>
        <dbReference type="Proteomes" id="UP000005536"/>
    </source>
</evidence>
<evidence type="ECO:0000313" key="1">
    <source>
        <dbReference type="EMBL" id="EFE49288.1"/>
    </source>
</evidence>
<comment type="caution">
    <text evidence="1">The sequence shown here is derived from an EMBL/GenBank/DDBJ whole genome shotgun (WGS) entry which is preliminary data.</text>
</comment>
<sequence length="52" mass="5779">MGRVEDNFRQHLLLLAGEIQQFNGASNTIVLNYFLLKPAPQLAAVSTKSLFC</sequence>
<proteinExistence type="predicted"/>
<dbReference type="EMBL" id="ADBF01000196">
    <property type="protein sequence ID" value="EFE49288.1"/>
    <property type="molecule type" value="Genomic_DNA"/>
</dbReference>
<gene>
    <name evidence="1" type="ORF">NEIELOOT_01946</name>
</gene>
<organism evidence="1 2">
    <name type="scientific">Neisseria elongata subsp. glycolytica ATCC 29315</name>
    <dbReference type="NCBI Taxonomy" id="546263"/>
    <lineage>
        <taxon>Bacteria</taxon>
        <taxon>Pseudomonadati</taxon>
        <taxon>Pseudomonadota</taxon>
        <taxon>Betaproteobacteria</taxon>
        <taxon>Neisseriales</taxon>
        <taxon>Neisseriaceae</taxon>
        <taxon>Neisseria</taxon>
    </lineage>
</organism>
<name>D4DSA2_NEIEG</name>
<dbReference type="AlphaFoldDB" id="D4DSA2"/>